<feature type="compositionally biased region" description="Polar residues" evidence="1">
    <location>
        <begin position="481"/>
        <end position="490"/>
    </location>
</feature>
<name>A0A0L0SX54_ALLM3</name>
<feature type="compositionally biased region" description="Gly residues" evidence="1">
    <location>
        <begin position="615"/>
        <end position="642"/>
    </location>
</feature>
<reference evidence="2 3" key="1">
    <citation type="submission" date="2009-11" db="EMBL/GenBank/DDBJ databases">
        <title>Annotation of Allomyces macrogynus ATCC 38327.</title>
        <authorList>
            <consortium name="The Broad Institute Genome Sequencing Platform"/>
            <person name="Russ C."/>
            <person name="Cuomo C."/>
            <person name="Burger G."/>
            <person name="Gray M.W."/>
            <person name="Holland P.W.H."/>
            <person name="King N."/>
            <person name="Lang F.B.F."/>
            <person name="Roger A.J."/>
            <person name="Ruiz-Trillo I."/>
            <person name="Young S.K."/>
            <person name="Zeng Q."/>
            <person name="Gargeya S."/>
            <person name="Fitzgerald M."/>
            <person name="Haas B."/>
            <person name="Abouelleil A."/>
            <person name="Alvarado L."/>
            <person name="Arachchi H.M."/>
            <person name="Berlin A."/>
            <person name="Chapman S.B."/>
            <person name="Gearin G."/>
            <person name="Goldberg J."/>
            <person name="Griggs A."/>
            <person name="Gujja S."/>
            <person name="Hansen M."/>
            <person name="Heiman D."/>
            <person name="Howarth C."/>
            <person name="Larimer J."/>
            <person name="Lui A."/>
            <person name="MacDonald P.J.P."/>
            <person name="McCowen C."/>
            <person name="Montmayeur A."/>
            <person name="Murphy C."/>
            <person name="Neiman D."/>
            <person name="Pearson M."/>
            <person name="Priest M."/>
            <person name="Roberts A."/>
            <person name="Saif S."/>
            <person name="Shea T."/>
            <person name="Sisk P."/>
            <person name="Stolte C."/>
            <person name="Sykes S."/>
            <person name="Wortman J."/>
            <person name="Nusbaum C."/>
            <person name="Birren B."/>
        </authorList>
    </citation>
    <scope>NUCLEOTIDE SEQUENCE [LARGE SCALE GENOMIC DNA]</scope>
    <source>
        <strain evidence="2 3">ATCC 38327</strain>
    </source>
</reference>
<dbReference type="OrthoDB" id="5597175at2759"/>
<feature type="compositionally biased region" description="Low complexity" evidence="1">
    <location>
        <begin position="20"/>
        <end position="37"/>
    </location>
</feature>
<evidence type="ECO:0000256" key="1">
    <source>
        <dbReference type="SAM" id="MobiDB-lite"/>
    </source>
</evidence>
<dbReference type="PANTHER" id="PTHR10378">
    <property type="entry name" value="LIM DOMAIN-BINDING PROTEIN"/>
    <property type="match status" value="1"/>
</dbReference>
<proteinExistence type="predicted"/>
<evidence type="ECO:0000313" key="2">
    <source>
        <dbReference type="EMBL" id="KNE67082.1"/>
    </source>
</evidence>
<dbReference type="eggNOG" id="ENOG502SB1G">
    <property type="taxonomic scope" value="Eukaryota"/>
</dbReference>
<reference evidence="3" key="2">
    <citation type="submission" date="2009-11" db="EMBL/GenBank/DDBJ databases">
        <title>The Genome Sequence of Allomyces macrogynus strain ATCC 38327.</title>
        <authorList>
            <consortium name="The Broad Institute Genome Sequencing Platform"/>
            <person name="Russ C."/>
            <person name="Cuomo C."/>
            <person name="Shea T."/>
            <person name="Young S.K."/>
            <person name="Zeng Q."/>
            <person name="Koehrsen M."/>
            <person name="Haas B."/>
            <person name="Borodovsky M."/>
            <person name="Guigo R."/>
            <person name="Alvarado L."/>
            <person name="Berlin A."/>
            <person name="Borenstein D."/>
            <person name="Chen Z."/>
            <person name="Engels R."/>
            <person name="Freedman E."/>
            <person name="Gellesch M."/>
            <person name="Goldberg J."/>
            <person name="Griggs A."/>
            <person name="Gujja S."/>
            <person name="Heiman D."/>
            <person name="Hepburn T."/>
            <person name="Howarth C."/>
            <person name="Jen D."/>
            <person name="Larson L."/>
            <person name="Lewis B."/>
            <person name="Mehta T."/>
            <person name="Park D."/>
            <person name="Pearson M."/>
            <person name="Roberts A."/>
            <person name="Saif S."/>
            <person name="Shenoy N."/>
            <person name="Sisk P."/>
            <person name="Stolte C."/>
            <person name="Sykes S."/>
            <person name="Walk T."/>
            <person name="White J."/>
            <person name="Yandava C."/>
            <person name="Burger G."/>
            <person name="Gray M.W."/>
            <person name="Holland P.W.H."/>
            <person name="King N."/>
            <person name="Lang F.B.F."/>
            <person name="Roger A.J."/>
            <person name="Ruiz-Trillo I."/>
            <person name="Lander E."/>
            <person name="Nusbaum C."/>
        </authorList>
    </citation>
    <scope>NUCLEOTIDE SEQUENCE [LARGE SCALE GENOMIC DNA]</scope>
    <source>
        <strain evidence="3">ATCC 38327</strain>
    </source>
</reference>
<feature type="region of interest" description="Disordered" evidence="1">
    <location>
        <begin position="581"/>
        <end position="642"/>
    </location>
</feature>
<feature type="compositionally biased region" description="Pro residues" evidence="1">
    <location>
        <begin position="91"/>
        <end position="110"/>
    </location>
</feature>
<dbReference type="STRING" id="578462.A0A0L0SX54"/>
<dbReference type="OMA" id="FLANDCQ"/>
<evidence type="ECO:0000313" key="3">
    <source>
        <dbReference type="Proteomes" id="UP000054350"/>
    </source>
</evidence>
<feature type="compositionally biased region" description="Low complexity" evidence="1">
    <location>
        <begin position="443"/>
        <end position="465"/>
    </location>
</feature>
<keyword evidence="3" id="KW-1185">Reference proteome</keyword>
<sequence>MNAGPAAVATAPPPLPAAYPPMMQQHHQQQQLPLRAPNAPPPPLQQLQLHAPGLLPAAVPVPAMTMPAGPTATLQRAPSVAAPAPYAQLARPPPGAAFTPAPPPAPPLPSLPHTAPGVQQQHPMMPVGAALPPPPPPAGLAFPPLRAPPPSYTMLPTRTPSVALPPPPPPSAASDARPRIGRRMGARAGTTDAAHQLAHWHTVVARHFVPSATWRYTTPAAAAPSGGGDVGAAAAAAAAPRAFELPYGFLPRYFALQYATGLVSAHLALDAPAREVVLPTGGRVLHAPKVSITHRFATGAVVVADALLRVTLVPAMVAHDAWGLKIEFWDLVVRRAEELVPRPAVARAVAEWHADVDAAFRARSAGGPASPTGLDAVAPKLKLPEAMTNEYGVAVRLMRALEIADVVNSMRDIIVYSQVKSVGAFQALQEIAAAIDENRRTAASAAKGAPPPAISAAQTATTTTAAPPPPPPPPPSTTSANGDSARQRSLPTPQPSTSPPNVAVGSPRAGGGGGGGNGASTAAAGASGSAPAPAETSNGAPAPSNGVTSPVPPSPTFSVAHVLVIITIVRLVPVIDPAVTRSRSPRKVPRLDDGAMGPRSPTSTHAALKKRASGGASGRGRAGAAGGGGGGRKPRSGGGSEA</sequence>
<dbReference type="Proteomes" id="UP000054350">
    <property type="component" value="Unassembled WGS sequence"/>
</dbReference>
<feature type="region of interest" description="Disordered" evidence="1">
    <location>
        <begin position="443"/>
        <end position="551"/>
    </location>
</feature>
<gene>
    <name evidence="2" type="ORF">AMAG_12159</name>
</gene>
<feature type="compositionally biased region" description="Gly residues" evidence="1">
    <location>
        <begin position="508"/>
        <end position="518"/>
    </location>
</feature>
<feature type="region of interest" description="Disordered" evidence="1">
    <location>
        <begin position="86"/>
        <end position="125"/>
    </location>
</feature>
<dbReference type="EMBL" id="GG745352">
    <property type="protein sequence ID" value="KNE67082.1"/>
    <property type="molecule type" value="Genomic_DNA"/>
</dbReference>
<feature type="region of interest" description="Disordered" evidence="1">
    <location>
        <begin position="1"/>
        <end position="45"/>
    </location>
</feature>
<dbReference type="Pfam" id="PF01803">
    <property type="entry name" value="LIM_bind"/>
    <property type="match status" value="1"/>
</dbReference>
<organism evidence="2 3">
    <name type="scientific">Allomyces macrogynus (strain ATCC 38327)</name>
    <name type="common">Allomyces javanicus var. macrogynus</name>
    <dbReference type="NCBI Taxonomy" id="578462"/>
    <lineage>
        <taxon>Eukaryota</taxon>
        <taxon>Fungi</taxon>
        <taxon>Fungi incertae sedis</taxon>
        <taxon>Blastocladiomycota</taxon>
        <taxon>Blastocladiomycetes</taxon>
        <taxon>Blastocladiales</taxon>
        <taxon>Blastocladiaceae</taxon>
        <taxon>Allomyces</taxon>
    </lineage>
</organism>
<feature type="compositionally biased region" description="Low complexity" evidence="1">
    <location>
        <begin position="519"/>
        <end position="534"/>
    </location>
</feature>
<protein>
    <submittedName>
        <fullName evidence="2">Uncharacterized protein</fullName>
    </submittedName>
</protein>
<feature type="compositionally biased region" description="Pro residues" evidence="1">
    <location>
        <begin position="466"/>
        <end position="476"/>
    </location>
</feature>
<dbReference type="VEuPathDB" id="FungiDB:AMAG_12159"/>
<feature type="compositionally biased region" description="Low complexity" evidence="1">
    <location>
        <begin position="1"/>
        <end position="10"/>
    </location>
</feature>
<dbReference type="AlphaFoldDB" id="A0A0L0SX54"/>
<dbReference type="InterPro" id="IPR029005">
    <property type="entry name" value="LIM-bd/SEUSS"/>
</dbReference>
<accession>A0A0L0SX54</accession>